<dbReference type="CDD" id="cd05327">
    <property type="entry name" value="retinol-DH_like_SDR_c_like"/>
    <property type="match status" value="1"/>
</dbReference>
<dbReference type="SUPFAM" id="SSF51735">
    <property type="entry name" value="NAD(P)-binding Rossmann-fold domains"/>
    <property type="match status" value="1"/>
</dbReference>
<evidence type="ECO:0000313" key="2">
    <source>
        <dbReference type="EMBL" id="QLH81454.1"/>
    </source>
</evidence>
<keyword evidence="3" id="KW-1185">Reference proteome</keyword>
<evidence type="ECO:0000313" key="3">
    <source>
        <dbReference type="Proteomes" id="UP000509346"/>
    </source>
</evidence>
<dbReference type="Pfam" id="PF00106">
    <property type="entry name" value="adh_short"/>
    <property type="match status" value="1"/>
</dbReference>
<organism evidence="2 3">
    <name type="scientific">Halosimplex pelagicum</name>
    <dbReference type="NCBI Taxonomy" id="869886"/>
    <lineage>
        <taxon>Archaea</taxon>
        <taxon>Methanobacteriati</taxon>
        <taxon>Methanobacteriota</taxon>
        <taxon>Stenosarchaea group</taxon>
        <taxon>Halobacteria</taxon>
        <taxon>Halobacteriales</taxon>
        <taxon>Haloarculaceae</taxon>
        <taxon>Halosimplex</taxon>
    </lineage>
</organism>
<dbReference type="Gene3D" id="3.40.50.720">
    <property type="entry name" value="NAD(P)-binding Rossmann-like Domain"/>
    <property type="match status" value="1"/>
</dbReference>
<dbReference type="NCBIfam" id="NF004846">
    <property type="entry name" value="PRK06197.1"/>
    <property type="match status" value="1"/>
</dbReference>
<dbReference type="PANTHER" id="PTHR43157:SF31">
    <property type="entry name" value="PHOSPHATIDYLINOSITOL-GLYCAN BIOSYNTHESIS CLASS F PROTEIN"/>
    <property type="match status" value="1"/>
</dbReference>
<name>A0A7D5TTJ5_9EURY</name>
<dbReference type="GeneID" id="56082394"/>
<dbReference type="PANTHER" id="PTHR43157">
    <property type="entry name" value="PHOSPHATIDYLINOSITOL-GLYCAN BIOSYNTHESIS CLASS F PROTEIN-RELATED"/>
    <property type="match status" value="1"/>
</dbReference>
<protein>
    <submittedName>
        <fullName evidence="2">SDR family oxidoreductase</fullName>
    </submittedName>
</protein>
<dbReference type="NCBIfam" id="NF004513">
    <property type="entry name" value="PRK05854.1"/>
    <property type="match status" value="1"/>
</dbReference>
<sequence>MSNWTAADVPDLSGQTIAVTGANSGLGFEATRVFARKGATVVMACRSTDRGERAAADIRRREGFPADEAALDVRECDLGDLSSVESFADGLLADYDELHTLCNNAGVMAIPRSETADGFETQFGVNHLGHFALTGHLLERIVETPGETRVVTHSSGAHQGGEIDFDDLHHEESYGKWEAYSQSKLANLLFAYELQRRLSAAGVEDTISAACHPGYADTSLQARGPKEEGSTVKLYAMRAMNAVLGQSAEMGALPLVYAATAPGVDGGAYVGPGGLFDMRGHPEPQRSNDRSYDTERAERLWAVSEELTGVSYDFEALAGATADDASDEAASAAD</sequence>
<dbReference type="OrthoDB" id="10454at2157"/>
<accession>A0A7D5TTJ5</accession>
<dbReference type="KEGG" id="hpel:HZS54_07355"/>
<reference evidence="2 3" key="1">
    <citation type="submission" date="2020-07" db="EMBL/GenBank/DDBJ databases">
        <title>Halosimplex litoreum sp. nov. and Halosimplex rubrum sp. nov., isolated from different salt environments.</title>
        <authorList>
            <person name="Cui H."/>
        </authorList>
    </citation>
    <scope>NUCLEOTIDE SEQUENCE [LARGE SCALE GENOMIC DNA]</scope>
    <source>
        <strain evidence="2 3">R2</strain>
    </source>
</reference>
<keyword evidence="1" id="KW-0560">Oxidoreductase</keyword>
<dbReference type="PRINTS" id="PR00081">
    <property type="entry name" value="GDHRDH"/>
</dbReference>
<dbReference type="AlphaFoldDB" id="A0A7D5TTJ5"/>
<evidence type="ECO:0000256" key="1">
    <source>
        <dbReference type="ARBA" id="ARBA00023002"/>
    </source>
</evidence>
<proteinExistence type="predicted"/>
<dbReference type="Proteomes" id="UP000509346">
    <property type="component" value="Chromosome"/>
</dbReference>
<dbReference type="InterPro" id="IPR002347">
    <property type="entry name" value="SDR_fam"/>
</dbReference>
<dbReference type="EMBL" id="CP058909">
    <property type="protein sequence ID" value="QLH81454.1"/>
    <property type="molecule type" value="Genomic_DNA"/>
</dbReference>
<dbReference type="InterPro" id="IPR036291">
    <property type="entry name" value="NAD(P)-bd_dom_sf"/>
</dbReference>
<dbReference type="RefSeq" id="WP_179921466.1">
    <property type="nucleotide sequence ID" value="NZ_CP058909.1"/>
</dbReference>
<dbReference type="GO" id="GO:0016491">
    <property type="term" value="F:oxidoreductase activity"/>
    <property type="evidence" value="ECO:0007669"/>
    <property type="project" value="UniProtKB-KW"/>
</dbReference>
<gene>
    <name evidence="2" type="ORF">HZS54_07355</name>
</gene>